<feature type="non-terminal residue" evidence="1">
    <location>
        <position position="236"/>
    </location>
</feature>
<dbReference type="Proteomes" id="UP001219525">
    <property type="component" value="Unassembled WGS sequence"/>
</dbReference>
<reference evidence="1" key="1">
    <citation type="submission" date="2023-03" db="EMBL/GenBank/DDBJ databases">
        <title>Massive genome expansion in bonnet fungi (Mycena s.s.) driven by repeated elements and novel gene families across ecological guilds.</title>
        <authorList>
            <consortium name="Lawrence Berkeley National Laboratory"/>
            <person name="Harder C.B."/>
            <person name="Miyauchi S."/>
            <person name="Viragh M."/>
            <person name="Kuo A."/>
            <person name="Thoen E."/>
            <person name="Andreopoulos B."/>
            <person name="Lu D."/>
            <person name="Skrede I."/>
            <person name="Drula E."/>
            <person name="Henrissat B."/>
            <person name="Morin E."/>
            <person name="Kohler A."/>
            <person name="Barry K."/>
            <person name="LaButti K."/>
            <person name="Morin E."/>
            <person name="Salamov A."/>
            <person name="Lipzen A."/>
            <person name="Mereny Z."/>
            <person name="Hegedus B."/>
            <person name="Baldrian P."/>
            <person name="Stursova M."/>
            <person name="Weitz H."/>
            <person name="Taylor A."/>
            <person name="Grigoriev I.V."/>
            <person name="Nagy L.G."/>
            <person name="Martin F."/>
            <person name="Kauserud H."/>
        </authorList>
    </citation>
    <scope>NUCLEOTIDE SEQUENCE</scope>
    <source>
        <strain evidence="1">9144</strain>
    </source>
</reference>
<gene>
    <name evidence="1" type="ORF">GGX14DRAFT_674425</name>
</gene>
<protein>
    <submittedName>
        <fullName evidence="1">Uncharacterized protein</fullName>
    </submittedName>
</protein>
<proteinExistence type="predicted"/>
<accession>A0AAD6UW29</accession>
<keyword evidence="2" id="KW-1185">Reference proteome</keyword>
<name>A0AAD6UW29_9AGAR</name>
<dbReference type="AlphaFoldDB" id="A0AAD6UW29"/>
<organism evidence="1 2">
    <name type="scientific">Mycena pura</name>
    <dbReference type="NCBI Taxonomy" id="153505"/>
    <lineage>
        <taxon>Eukaryota</taxon>
        <taxon>Fungi</taxon>
        <taxon>Dikarya</taxon>
        <taxon>Basidiomycota</taxon>
        <taxon>Agaricomycotina</taxon>
        <taxon>Agaricomycetes</taxon>
        <taxon>Agaricomycetidae</taxon>
        <taxon>Agaricales</taxon>
        <taxon>Marasmiineae</taxon>
        <taxon>Mycenaceae</taxon>
        <taxon>Mycena</taxon>
    </lineage>
</organism>
<dbReference type="EMBL" id="JARJCW010000088">
    <property type="protein sequence ID" value="KAJ7195801.1"/>
    <property type="molecule type" value="Genomic_DNA"/>
</dbReference>
<evidence type="ECO:0000313" key="1">
    <source>
        <dbReference type="EMBL" id="KAJ7195801.1"/>
    </source>
</evidence>
<evidence type="ECO:0000313" key="2">
    <source>
        <dbReference type="Proteomes" id="UP001219525"/>
    </source>
</evidence>
<comment type="caution">
    <text evidence="1">The sequence shown here is derived from an EMBL/GenBank/DDBJ whole genome shotgun (WGS) entry which is preliminary data.</text>
</comment>
<sequence>AARDNGAGIDARYHKAADGTQSVTRWAYIKSRLNWGVPHPPCFVQLPATLHLAHTLTLSRTSATTTMAARIASRKRLTRWRPVCAPLSDATNNLGLRTAGRATRFANRKAASPKQPPPVAVELVAPKPTNLPESATDAPDSPTYPILTPPIAIARILPAAPPPRYHGGFEACTRADICLDDDDLLPRTWEEDALGVCYSGSMRGEWTFAASVVGPIRVFTREAAQGESPGVHFVYA</sequence>